<evidence type="ECO:0000313" key="2">
    <source>
        <dbReference type="Proteomes" id="UP000480684"/>
    </source>
</evidence>
<dbReference type="RefSeq" id="WP_163680171.1">
    <property type="nucleotide sequence ID" value="NZ_JAAIYP010000038.1"/>
</dbReference>
<name>A0A7C9QUR9_9PROT</name>
<sequence length="257" mass="29972">MKARIISYMGEGEELQRKRLAWHNQQLDWLLERGLEVVVFDQGYRENWYRTDPAITYARYKGPLLRPGPARNPLLEDFYASGETWTVMADNDAVLLDQMDGHAIFGLLPEVAENIHIFSPINGAVRGYPWKDEPAFFEHYLVFERYVELKGSFWFLRQPPAPLWFRDMMIGEDGDFVFQAVMAGLGVFQCHNIALREFAGQASTLFDAETRRRVHAEGKAFFADTYPGMRFEKGKLHKKDFITRYWQGPRSHTIRKP</sequence>
<comment type="caution">
    <text evidence="1">The sequence shown here is derived from an EMBL/GenBank/DDBJ whole genome shotgun (WGS) entry which is preliminary data.</text>
</comment>
<organism evidence="1 2">
    <name type="scientific">Magnetospirillum aberrantis SpK</name>
    <dbReference type="NCBI Taxonomy" id="908842"/>
    <lineage>
        <taxon>Bacteria</taxon>
        <taxon>Pseudomonadati</taxon>
        <taxon>Pseudomonadota</taxon>
        <taxon>Alphaproteobacteria</taxon>
        <taxon>Rhodospirillales</taxon>
        <taxon>Rhodospirillaceae</taxon>
        <taxon>Magnetospirillum</taxon>
    </lineage>
</organism>
<evidence type="ECO:0008006" key="3">
    <source>
        <dbReference type="Google" id="ProtNLM"/>
    </source>
</evidence>
<dbReference type="AlphaFoldDB" id="A0A7C9QUR9"/>
<accession>A0A7C9QUR9</accession>
<dbReference type="EMBL" id="JAAIYP010000038">
    <property type="protein sequence ID" value="NFV80982.1"/>
    <property type="molecule type" value="Genomic_DNA"/>
</dbReference>
<evidence type="ECO:0000313" key="1">
    <source>
        <dbReference type="EMBL" id="NFV80982.1"/>
    </source>
</evidence>
<dbReference type="Proteomes" id="UP000480684">
    <property type="component" value="Unassembled WGS sequence"/>
</dbReference>
<gene>
    <name evidence="1" type="ORF">G4223_12765</name>
</gene>
<keyword evidence="2" id="KW-1185">Reference proteome</keyword>
<reference evidence="1 2" key="1">
    <citation type="submission" date="2020-02" db="EMBL/GenBank/DDBJ databases">
        <authorList>
            <person name="Dziuba M."/>
            <person name="Kuznetsov B."/>
            <person name="Mardanov A."/>
            <person name="Ravin N."/>
            <person name="Grouzdev D."/>
        </authorList>
    </citation>
    <scope>NUCLEOTIDE SEQUENCE [LARGE SCALE GENOMIC DNA]</scope>
    <source>
        <strain evidence="1 2">SpK</strain>
    </source>
</reference>
<protein>
    <recommendedName>
        <fullName evidence="3">Glycosyltransferase family 2 protein</fullName>
    </recommendedName>
</protein>
<proteinExistence type="predicted"/>